<dbReference type="EMBL" id="FPLD01000032">
    <property type="protein sequence ID" value="SGY88101.1"/>
    <property type="molecule type" value="Genomic_DNA"/>
</dbReference>
<evidence type="ECO:0000259" key="6">
    <source>
        <dbReference type="PROSITE" id="PS50929"/>
    </source>
</evidence>
<dbReference type="PANTHER" id="PTHR43394">
    <property type="entry name" value="ATP-DEPENDENT PERMEASE MDL1, MITOCHONDRIAL"/>
    <property type="match status" value="1"/>
</dbReference>
<dbReference type="Pfam" id="PF00664">
    <property type="entry name" value="ABC_membrane"/>
    <property type="match status" value="1"/>
</dbReference>
<evidence type="ECO:0000256" key="2">
    <source>
        <dbReference type="ARBA" id="ARBA00022692"/>
    </source>
</evidence>
<gene>
    <name evidence="7" type="ORF">NVI5450_0832</name>
</gene>
<feature type="domain" description="ABC transmembrane type-1" evidence="6">
    <location>
        <begin position="39"/>
        <end position="312"/>
    </location>
</feature>
<dbReference type="PROSITE" id="PS50929">
    <property type="entry name" value="ABC_TM1F"/>
    <property type="match status" value="1"/>
</dbReference>
<dbReference type="RefSeq" id="WP_052678275.1">
    <property type="nucleotide sequence ID" value="NZ_CAWRBC010000145.1"/>
</dbReference>
<evidence type="ECO:0000256" key="3">
    <source>
        <dbReference type="ARBA" id="ARBA00022989"/>
    </source>
</evidence>
<evidence type="ECO:0000313" key="8">
    <source>
        <dbReference type="Proteomes" id="UP000183794"/>
    </source>
</evidence>
<evidence type="ECO:0000256" key="5">
    <source>
        <dbReference type="SAM" id="Phobius"/>
    </source>
</evidence>
<evidence type="ECO:0000313" key="7">
    <source>
        <dbReference type="EMBL" id="SGY88101.1"/>
    </source>
</evidence>
<dbReference type="OrthoDB" id="6082336at2"/>
<evidence type="ECO:0000256" key="1">
    <source>
        <dbReference type="ARBA" id="ARBA00004651"/>
    </source>
</evidence>
<feature type="transmembrane region" description="Helical" evidence="5">
    <location>
        <begin position="65"/>
        <end position="83"/>
    </location>
</feature>
<organism evidence="7 8">
    <name type="scientific">Moritella viscosa</name>
    <dbReference type="NCBI Taxonomy" id="80854"/>
    <lineage>
        <taxon>Bacteria</taxon>
        <taxon>Pseudomonadati</taxon>
        <taxon>Pseudomonadota</taxon>
        <taxon>Gammaproteobacteria</taxon>
        <taxon>Alteromonadales</taxon>
        <taxon>Moritellaceae</taxon>
        <taxon>Moritella</taxon>
    </lineage>
</organism>
<sequence>MEKSIFQFIWKYSKRNQLALTAITLLTFPILYASLELPKRIINDAIGGTGEDVFLLSMKLSQTQFLMLLCVGFLLSVLANGLLKMHLNTMKGVLSERLLRRFRFQLVARMLKFPRSYFRTTSQGELVSMVTSEAEPMGSFMGNMLSQPVFQAGQMLTILVFLFAQSFWFGVASIALIPLQAWIIPKLQRQINVLNKERIKEVRKFAADIGETAARVSDIRMNGGTRHRLSLFSNRLGNLFSIRFKIYQKKFFMKFLNNFINQLTPFFFYSVGGYLAIKGEVTVGALIAALAAYKDLSSPWKELLAYYNQTQDMVLRWELVIERFAPKNLEKDTLFDGGPHTFKNLRGYIAMKGITVNFVEHDVNYLHQTLVVNRIGDVSSKPYIFQGTLGEILFKPFNYEPVFGRGISVAVAGWKEVSTRAANNVAPFESDRVAPQMAKGQSCDESKDIDDIMVRKGLRTRLELDIQQETNLVLTLQDEAFYHRLGVIVETKRLAGERVLSPKYFPVTSVLGNAIFERISTFSDAREKCIEDIIVDVLKEHCLRLLVAQLLYNVVTTQGGEHLFAVFRERLAIHDADTRTLTHKLMPDTT</sequence>
<dbReference type="GO" id="GO:0005886">
    <property type="term" value="C:plasma membrane"/>
    <property type="evidence" value="ECO:0007669"/>
    <property type="project" value="UniProtKB-SubCell"/>
</dbReference>
<dbReference type="GO" id="GO:0015421">
    <property type="term" value="F:ABC-type oligopeptide transporter activity"/>
    <property type="evidence" value="ECO:0007669"/>
    <property type="project" value="TreeGrafter"/>
</dbReference>
<dbReference type="GO" id="GO:0005524">
    <property type="term" value="F:ATP binding"/>
    <property type="evidence" value="ECO:0007669"/>
    <property type="project" value="InterPro"/>
</dbReference>
<evidence type="ECO:0000256" key="4">
    <source>
        <dbReference type="ARBA" id="ARBA00023136"/>
    </source>
</evidence>
<accession>A0A1L0DIW8</accession>
<dbReference type="SUPFAM" id="SSF90123">
    <property type="entry name" value="ABC transporter transmembrane region"/>
    <property type="match status" value="1"/>
</dbReference>
<feature type="transmembrane region" description="Helical" evidence="5">
    <location>
        <begin position="156"/>
        <end position="183"/>
    </location>
</feature>
<dbReference type="CDD" id="cd07346">
    <property type="entry name" value="ABC_6TM_exporters"/>
    <property type="match status" value="1"/>
</dbReference>
<keyword evidence="3 5" id="KW-1133">Transmembrane helix</keyword>
<reference evidence="7 8" key="1">
    <citation type="submission" date="2016-11" db="EMBL/GenBank/DDBJ databases">
        <authorList>
            <person name="Jaros S."/>
            <person name="Januszkiewicz K."/>
            <person name="Wedrychowicz H."/>
        </authorList>
    </citation>
    <scope>NUCLEOTIDE SEQUENCE [LARGE SCALE GENOMIC DNA]</scope>
    <source>
        <strain evidence="7">NVI 5450</strain>
    </source>
</reference>
<dbReference type="AlphaFoldDB" id="A0A1L0DIW8"/>
<keyword evidence="2 5" id="KW-0812">Transmembrane</keyword>
<name>A0A1L0DIW8_9GAMM</name>
<dbReference type="InterPro" id="IPR039421">
    <property type="entry name" value="Type_1_exporter"/>
</dbReference>
<dbReference type="InterPro" id="IPR036640">
    <property type="entry name" value="ABC1_TM_sf"/>
</dbReference>
<dbReference type="Proteomes" id="UP000183794">
    <property type="component" value="Unassembled WGS sequence"/>
</dbReference>
<protein>
    <submittedName>
        <fullName evidence="7">ABC transporter, permease protein</fullName>
    </submittedName>
</protein>
<dbReference type="Gene3D" id="1.20.1560.10">
    <property type="entry name" value="ABC transporter type 1, transmembrane domain"/>
    <property type="match status" value="1"/>
</dbReference>
<keyword evidence="4 5" id="KW-0472">Membrane</keyword>
<proteinExistence type="predicted"/>
<dbReference type="PANTHER" id="PTHR43394:SF1">
    <property type="entry name" value="ATP-BINDING CASSETTE SUB-FAMILY B MEMBER 10, MITOCHONDRIAL"/>
    <property type="match status" value="1"/>
</dbReference>
<dbReference type="InterPro" id="IPR011527">
    <property type="entry name" value="ABC1_TM_dom"/>
</dbReference>
<comment type="subcellular location">
    <subcellularLocation>
        <location evidence="1">Cell membrane</location>
        <topology evidence="1">Multi-pass membrane protein</topology>
    </subcellularLocation>
</comment>